<keyword evidence="2" id="KW-0804">Transcription</keyword>
<dbReference type="GO" id="GO:0006353">
    <property type="term" value="P:DNA-templated transcription termination"/>
    <property type="evidence" value="ECO:0007669"/>
    <property type="project" value="UniProtKB-KW"/>
</dbReference>
<evidence type="ECO:0000256" key="1">
    <source>
        <dbReference type="ARBA" id="ARBA00007692"/>
    </source>
</evidence>
<accession>A0AAV9L9F4</accession>
<dbReference type="PANTHER" id="PTHR13068">
    <property type="entry name" value="CGI-12 PROTEIN-RELATED"/>
    <property type="match status" value="1"/>
</dbReference>
<evidence type="ECO:0000256" key="3">
    <source>
        <dbReference type="ARBA" id="ARBA00022946"/>
    </source>
</evidence>
<dbReference type="Gene3D" id="1.25.70.10">
    <property type="entry name" value="Transcription termination factor 3, mitochondrial"/>
    <property type="match status" value="1"/>
</dbReference>
<proteinExistence type="inferred from homology"/>
<dbReference type="Proteomes" id="UP001311915">
    <property type="component" value="Unassembled WGS sequence"/>
</dbReference>
<organism evidence="4 5">
    <name type="scientific">Solanum pinnatisectum</name>
    <name type="common">tansyleaf nightshade</name>
    <dbReference type="NCBI Taxonomy" id="50273"/>
    <lineage>
        <taxon>Eukaryota</taxon>
        <taxon>Viridiplantae</taxon>
        <taxon>Streptophyta</taxon>
        <taxon>Embryophyta</taxon>
        <taxon>Tracheophyta</taxon>
        <taxon>Spermatophyta</taxon>
        <taxon>Magnoliopsida</taxon>
        <taxon>eudicotyledons</taxon>
        <taxon>Gunneridae</taxon>
        <taxon>Pentapetalae</taxon>
        <taxon>asterids</taxon>
        <taxon>lamiids</taxon>
        <taxon>Solanales</taxon>
        <taxon>Solanaceae</taxon>
        <taxon>Solanoideae</taxon>
        <taxon>Solaneae</taxon>
        <taxon>Solanum</taxon>
    </lineage>
</organism>
<keyword evidence="5" id="KW-1185">Reference proteome</keyword>
<evidence type="ECO:0000256" key="2">
    <source>
        <dbReference type="ARBA" id="ARBA00022472"/>
    </source>
</evidence>
<dbReference type="SMART" id="SM00733">
    <property type="entry name" value="Mterf"/>
    <property type="match status" value="6"/>
</dbReference>
<keyword evidence="2" id="KW-0805">Transcription regulation</keyword>
<protein>
    <submittedName>
        <fullName evidence="4">Uncharacterized protein</fullName>
    </submittedName>
</protein>
<evidence type="ECO:0000313" key="4">
    <source>
        <dbReference type="EMBL" id="KAK4722350.1"/>
    </source>
</evidence>
<keyword evidence="2" id="KW-0806">Transcription termination</keyword>
<dbReference type="Pfam" id="PF02536">
    <property type="entry name" value="mTERF"/>
    <property type="match status" value="1"/>
</dbReference>
<evidence type="ECO:0000313" key="5">
    <source>
        <dbReference type="Proteomes" id="UP001311915"/>
    </source>
</evidence>
<dbReference type="InterPro" id="IPR038538">
    <property type="entry name" value="MTERF_sf"/>
</dbReference>
<sequence length="360" mass="41057">MLTRITRCVIHTNGVKNQLLFSIDNFRFVLHCSTSAAPTNFLVDLLVDSLGFSKEEAVTTSSKVIRLKPSKNPQFVVDFFQKNDFDNTQIKNIVSKSPKVLFSNVDKTLKPKLEILQEIGLSGTDLYKFIIENDLFFSKGLDTFIRPSLDYLRNLLGSDENVAKIIKKSSWLLRCHVTKTIAPNVLLLHDVGLSDEKIRKFILQNPKRITRNIGCLKDVIHRVEKDLGILVNHSTLAKKIDVYKSFGWSDEHIRTMTRTYPSCLSSSEVRICKQLTFLMNEVGCTSEYLASHSRLLTHSLEKRVIPRYRVLKILNEKHLRKGVGLFTAASMTPSKFMEAILLPYKDKIPIAYEAYMKSVG</sequence>
<name>A0AAV9L9F4_9SOLN</name>
<dbReference type="PANTHER" id="PTHR13068:SF231">
    <property type="entry name" value="TRANSCRIPTION TERMINATION FACTOR MTERF2, CHLOROPLASTIC-LIKE"/>
    <property type="match status" value="1"/>
</dbReference>
<dbReference type="FunFam" id="1.25.70.10:FF:000001">
    <property type="entry name" value="Mitochondrial transcription termination factor-like"/>
    <property type="match status" value="1"/>
</dbReference>
<reference evidence="4 5" key="1">
    <citation type="submission" date="2023-10" db="EMBL/GenBank/DDBJ databases">
        <title>Genome-Wide Identification Analysis in wild type Solanum Pinnatisectum Reveals Some Genes Defensing Phytophthora Infestans.</title>
        <authorList>
            <person name="Sun C."/>
        </authorList>
    </citation>
    <scope>NUCLEOTIDE SEQUENCE [LARGE SCALE GENOMIC DNA]</scope>
    <source>
        <strain evidence="4">LQN</strain>
        <tissue evidence="4">Leaf</tissue>
    </source>
</reference>
<comment type="similarity">
    <text evidence="1">Belongs to the mTERF family.</text>
</comment>
<dbReference type="InterPro" id="IPR003690">
    <property type="entry name" value="MTERF"/>
</dbReference>
<gene>
    <name evidence="4" type="ORF">R3W88_012583</name>
</gene>
<dbReference type="EMBL" id="JAWPEI010000007">
    <property type="protein sequence ID" value="KAK4722350.1"/>
    <property type="molecule type" value="Genomic_DNA"/>
</dbReference>
<keyword evidence="3" id="KW-0809">Transit peptide</keyword>
<comment type="caution">
    <text evidence="4">The sequence shown here is derived from an EMBL/GenBank/DDBJ whole genome shotgun (WGS) entry which is preliminary data.</text>
</comment>
<dbReference type="AlphaFoldDB" id="A0AAV9L9F4"/>
<dbReference type="GO" id="GO:0003676">
    <property type="term" value="F:nucleic acid binding"/>
    <property type="evidence" value="ECO:0007669"/>
    <property type="project" value="InterPro"/>
</dbReference>